<dbReference type="Pfam" id="PF01556">
    <property type="entry name" value="DnaJ_C"/>
    <property type="match status" value="1"/>
</dbReference>
<evidence type="ECO:0000256" key="2">
    <source>
        <dbReference type="SAM" id="MobiDB-lite"/>
    </source>
</evidence>
<sequence>MDHYATLGVSKTATQDEIKKAYRKLALKYHPDKTNGDKESEELFKKISDSYTLLSDAKKREEYDRPASNPWSSSGFGETSNGFGFDEFVKNFSDSEFRKRSSDRARKTQGRPHPTPPNTDHLNIYVHDKLELKDAMLGKKIELSFTREKINYTGKSGNTLTFDKVAEEKEITITIDLRKKYIIIKRDGEAYTVSARVAKLGNEEVISQLNIWGEIEQVPLMGDLHVTLELIVPEKIAIEENRIIQTADIQLSNVLFANEKTKIETVVNKKYEVDFNGPKSASNLKFSIPNEGIIDDKGKIGEYLVKFNVMLPQLDQLDETSLFTIKSILSTC</sequence>
<dbReference type="Gene3D" id="1.10.287.110">
    <property type="entry name" value="DnaJ domain"/>
    <property type="match status" value="1"/>
</dbReference>
<feature type="domain" description="J" evidence="3">
    <location>
        <begin position="2"/>
        <end position="67"/>
    </location>
</feature>
<dbReference type="CDD" id="cd06257">
    <property type="entry name" value="DnaJ"/>
    <property type="match status" value="1"/>
</dbReference>
<dbReference type="GO" id="GO:0051082">
    <property type="term" value="F:unfolded protein binding"/>
    <property type="evidence" value="ECO:0007669"/>
    <property type="project" value="TreeGrafter"/>
</dbReference>
<dbReference type="InterPro" id="IPR001623">
    <property type="entry name" value="DnaJ_domain"/>
</dbReference>
<evidence type="ECO:0000256" key="1">
    <source>
        <dbReference type="ARBA" id="ARBA00023186"/>
    </source>
</evidence>
<reference evidence="4" key="1">
    <citation type="submission" date="2020-05" db="EMBL/GenBank/DDBJ databases">
        <authorList>
            <person name="Chiriac C."/>
            <person name="Salcher M."/>
            <person name="Ghai R."/>
            <person name="Kavagutti S V."/>
        </authorList>
    </citation>
    <scope>NUCLEOTIDE SEQUENCE</scope>
</reference>
<name>A0A6J5PUJ3_9CAUD</name>
<evidence type="ECO:0000259" key="3">
    <source>
        <dbReference type="PROSITE" id="PS50076"/>
    </source>
</evidence>
<organism evidence="4">
    <name type="scientific">uncultured Caudovirales phage</name>
    <dbReference type="NCBI Taxonomy" id="2100421"/>
    <lineage>
        <taxon>Viruses</taxon>
        <taxon>Duplodnaviria</taxon>
        <taxon>Heunggongvirae</taxon>
        <taxon>Uroviricota</taxon>
        <taxon>Caudoviricetes</taxon>
        <taxon>Peduoviridae</taxon>
        <taxon>Maltschvirus</taxon>
        <taxon>Maltschvirus maltsch</taxon>
    </lineage>
</organism>
<dbReference type="PRINTS" id="PR00625">
    <property type="entry name" value="JDOMAIN"/>
</dbReference>
<dbReference type="PROSITE" id="PS50076">
    <property type="entry name" value="DNAJ_2"/>
    <property type="match status" value="1"/>
</dbReference>
<dbReference type="SMART" id="SM00271">
    <property type="entry name" value="DnaJ"/>
    <property type="match status" value="1"/>
</dbReference>
<dbReference type="PANTHER" id="PTHR43096:SF52">
    <property type="entry name" value="DNAJ HOMOLOG 1, MITOCHONDRIAL-RELATED"/>
    <property type="match status" value="1"/>
</dbReference>
<feature type="region of interest" description="Disordered" evidence="2">
    <location>
        <begin position="99"/>
        <end position="122"/>
    </location>
</feature>
<dbReference type="InterPro" id="IPR002939">
    <property type="entry name" value="DnaJ_C"/>
</dbReference>
<dbReference type="PANTHER" id="PTHR43096">
    <property type="entry name" value="DNAJ HOMOLOG 1, MITOCHONDRIAL-RELATED"/>
    <property type="match status" value="1"/>
</dbReference>
<accession>A0A6J5PUJ3</accession>
<gene>
    <name evidence="4" type="ORF">UFOVP972_260</name>
</gene>
<dbReference type="Pfam" id="PF00226">
    <property type="entry name" value="DnaJ"/>
    <property type="match status" value="1"/>
</dbReference>
<evidence type="ECO:0000313" key="4">
    <source>
        <dbReference type="EMBL" id="CAB4175580.1"/>
    </source>
</evidence>
<protein>
    <submittedName>
        <fullName evidence="4">DnaJ domain</fullName>
    </submittedName>
</protein>
<dbReference type="EMBL" id="LR796923">
    <property type="protein sequence ID" value="CAB4175580.1"/>
    <property type="molecule type" value="Genomic_DNA"/>
</dbReference>
<dbReference type="SUPFAM" id="SSF46565">
    <property type="entry name" value="Chaperone J-domain"/>
    <property type="match status" value="1"/>
</dbReference>
<keyword evidence="1" id="KW-0143">Chaperone</keyword>
<dbReference type="GO" id="GO:0042026">
    <property type="term" value="P:protein refolding"/>
    <property type="evidence" value="ECO:0007669"/>
    <property type="project" value="TreeGrafter"/>
</dbReference>
<proteinExistence type="predicted"/>
<dbReference type="InterPro" id="IPR036869">
    <property type="entry name" value="J_dom_sf"/>
</dbReference>